<keyword evidence="11" id="KW-1185">Reference proteome</keyword>
<feature type="region of interest" description="Disordered" evidence="8">
    <location>
        <begin position="1"/>
        <end position="34"/>
    </location>
</feature>
<organism evidence="10 11">
    <name type="scientific">Canariomyces notabilis</name>
    <dbReference type="NCBI Taxonomy" id="2074819"/>
    <lineage>
        <taxon>Eukaryota</taxon>
        <taxon>Fungi</taxon>
        <taxon>Dikarya</taxon>
        <taxon>Ascomycota</taxon>
        <taxon>Pezizomycotina</taxon>
        <taxon>Sordariomycetes</taxon>
        <taxon>Sordariomycetidae</taxon>
        <taxon>Sordariales</taxon>
        <taxon>Chaetomiaceae</taxon>
        <taxon>Canariomyces</taxon>
    </lineage>
</organism>
<feature type="active site" description="Proton donor/acceptor" evidence="5">
    <location>
        <position position="306"/>
    </location>
</feature>
<keyword evidence="2 6" id="KW-0479">Metal-binding</keyword>
<evidence type="ECO:0000256" key="7">
    <source>
        <dbReference type="PIRSR" id="PIRSR604808-3"/>
    </source>
</evidence>
<evidence type="ECO:0000256" key="4">
    <source>
        <dbReference type="ARBA" id="ARBA00022842"/>
    </source>
</evidence>
<feature type="region of interest" description="Disordered" evidence="8">
    <location>
        <begin position="140"/>
        <end position="159"/>
    </location>
</feature>
<feature type="compositionally biased region" description="Low complexity" evidence="8">
    <location>
        <begin position="140"/>
        <end position="155"/>
    </location>
</feature>
<sequence length="449" mass="49891">MPEQMDRGISPPPTKRRKLHLPAAGSNPDPMRIPGPRSIRIFSWNINGIEPYLPSSFSSSSHKITSFFKPSSRQDTKPKQPRKTTSAAGPNEANASTSSSLRAFLARHNWPEVLFLQELKIAPANASKAMSALLSALNTPLPTENGGNNTTTTTTPDDDDCRAYQVDAVLPRDRYNARGFGGRLYGVATILRKDFAREQVACVRGVEWDLEGRVSVVELSPTDHTTTTTTSSSGIPNGGQEPEGKPKPLALINLYAVNGTSAPYRDPMTGAVIGTRHDHKLAFHTRLRDECLELEEKGFRVVVAGDVNVARGWRDGWPGLRSFPRQHCVNRADFNRKFFGGEDNRRAEAYVEGKLGREEERERCLDAVDVFRAMHGGERRYTYYPRTREWGSSCDRVDLILVSKALWEEGRVLNTGILDTPQERGLSDHVPLWVEIALEKPSDGAKTVK</sequence>
<dbReference type="GO" id="GO:0046872">
    <property type="term" value="F:metal ion binding"/>
    <property type="evidence" value="ECO:0007669"/>
    <property type="project" value="UniProtKB-KW"/>
</dbReference>
<dbReference type="GO" id="GO:0006284">
    <property type="term" value="P:base-excision repair"/>
    <property type="evidence" value="ECO:0007669"/>
    <property type="project" value="TreeGrafter"/>
</dbReference>
<feature type="site" description="Transition state stabilizer" evidence="7">
    <location>
        <position position="308"/>
    </location>
</feature>
<evidence type="ECO:0000256" key="3">
    <source>
        <dbReference type="ARBA" id="ARBA00022801"/>
    </source>
</evidence>
<dbReference type="InterPro" id="IPR004808">
    <property type="entry name" value="AP_endonuc_1"/>
</dbReference>
<feature type="binding site" evidence="6">
    <location>
        <position position="429"/>
    </location>
    <ligand>
        <name>Mg(2+)</name>
        <dbReference type="ChEBI" id="CHEBI:18420"/>
        <label>1</label>
    </ligand>
</feature>
<dbReference type="PROSITE" id="PS51435">
    <property type="entry name" value="AP_NUCLEASE_F1_4"/>
    <property type="match status" value="1"/>
</dbReference>
<evidence type="ECO:0000256" key="6">
    <source>
        <dbReference type="PIRSR" id="PIRSR604808-2"/>
    </source>
</evidence>
<feature type="binding site" evidence="6">
    <location>
        <position position="428"/>
    </location>
    <ligand>
        <name>Mg(2+)</name>
        <dbReference type="ChEBI" id="CHEBI:18420"/>
        <label>1</label>
    </ligand>
</feature>
<evidence type="ECO:0000313" key="11">
    <source>
        <dbReference type="Proteomes" id="UP001302812"/>
    </source>
</evidence>
<feature type="binding site" evidence="6">
    <location>
        <position position="118"/>
    </location>
    <ligand>
        <name>Mg(2+)</name>
        <dbReference type="ChEBI" id="CHEBI:18420"/>
        <label>1</label>
    </ligand>
</feature>
<feature type="compositionally biased region" description="Polar residues" evidence="8">
    <location>
        <begin position="83"/>
        <end position="96"/>
    </location>
</feature>
<proteinExistence type="inferred from homology"/>
<feature type="site" description="Interaction with DNA substrate" evidence="7">
    <location>
        <position position="429"/>
    </location>
</feature>
<dbReference type="InterPro" id="IPR005135">
    <property type="entry name" value="Endo/exonuclease/phosphatase"/>
</dbReference>
<reference evidence="10" key="1">
    <citation type="journal article" date="2023" name="Mol. Phylogenet. Evol.">
        <title>Genome-scale phylogeny and comparative genomics of the fungal order Sordariales.</title>
        <authorList>
            <person name="Hensen N."/>
            <person name="Bonometti L."/>
            <person name="Westerberg I."/>
            <person name="Brannstrom I.O."/>
            <person name="Guillou S."/>
            <person name="Cros-Aarteil S."/>
            <person name="Calhoun S."/>
            <person name="Haridas S."/>
            <person name="Kuo A."/>
            <person name="Mondo S."/>
            <person name="Pangilinan J."/>
            <person name="Riley R."/>
            <person name="LaButti K."/>
            <person name="Andreopoulos B."/>
            <person name="Lipzen A."/>
            <person name="Chen C."/>
            <person name="Yan M."/>
            <person name="Daum C."/>
            <person name="Ng V."/>
            <person name="Clum A."/>
            <person name="Steindorff A."/>
            <person name="Ohm R.A."/>
            <person name="Martin F."/>
            <person name="Silar P."/>
            <person name="Natvig D.O."/>
            <person name="Lalanne C."/>
            <person name="Gautier V."/>
            <person name="Ament-Velasquez S.L."/>
            <person name="Kruys A."/>
            <person name="Hutchinson M.I."/>
            <person name="Powell A.J."/>
            <person name="Barry K."/>
            <person name="Miller A.N."/>
            <person name="Grigoriev I.V."/>
            <person name="Debuchy R."/>
            <person name="Gladieux P."/>
            <person name="Hiltunen Thoren M."/>
            <person name="Johannesson H."/>
        </authorList>
    </citation>
    <scope>NUCLEOTIDE SEQUENCE</scope>
    <source>
        <strain evidence="10">CBS 508.74</strain>
    </source>
</reference>
<keyword evidence="4 6" id="KW-0460">Magnesium</keyword>
<comment type="cofactor">
    <cofactor evidence="6">
        <name>Mg(2+)</name>
        <dbReference type="ChEBI" id="CHEBI:18420"/>
    </cofactor>
    <cofactor evidence="6">
        <name>Mn(2+)</name>
        <dbReference type="ChEBI" id="CHEBI:29035"/>
    </cofactor>
    <text evidence="6">Probably binds two magnesium or manganese ions per subunit.</text>
</comment>
<reference evidence="10" key="2">
    <citation type="submission" date="2023-05" db="EMBL/GenBank/DDBJ databases">
        <authorList>
            <consortium name="Lawrence Berkeley National Laboratory"/>
            <person name="Steindorff A."/>
            <person name="Hensen N."/>
            <person name="Bonometti L."/>
            <person name="Westerberg I."/>
            <person name="Brannstrom I.O."/>
            <person name="Guillou S."/>
            <person name="Cros-Aarteil S."/>
            <person name="Calhoun S."/>
            <person name="Haridas S."/>
            <person name="Kuo A."/>
            <person name="Mondo S."/>
            <person name="Pangilinan J."/>
            <person name="Riley R."/>
            <person name="Labutti K."/>
            <person name="Andreopoulos B."/>
            <person name="Lipzen A."/>
            <person name="Chen C."/>
            <person name="Yanf M."/>
            <person name="Daum C."/>
            <person name="Ng V."/>
            <person name="Clum A."/>
            <person name="Ohm R."/>
            <person name="Martin F."/>
            <person name="Silar P."/>
            <person name="Natvig D."/>
            <person name="Lalanne C."/>
            <person name="Gautier V."/>
            <person name="Ament-Velasquez S.L."/>
            <person name="Kruys A."/>
            <person name="Hutchinson M.I."/>
            <person name="Powell A.J."/>
            <person name="Barry K."/>
            <person name="Miller A.N."/>
            <person name="Grigoriev I.V."/>
            <person name="Debuchy R."/>
            <person name="Gladieux P."/>
            <person name="Thoren M.H."/>
            <person name="Johannesson H."/>
        </authorList>
    </citation>
    <scope>NUCLEOTIDE SEQUENCE</scope>
    <source>
        <strain evidence="10">CBS 508.74</strain>
    </source>
</reference>
<evidence type="ECO:0000256" key="8">
    <source>
        <dbReference type="SAM" id="MobiDB-lite"/>
    </source>
</evidence>
<feature type="active site" description="Proton acceptor" evidence="5">
    <location>
        <position position="429"/>
    </location>
</feature>
<feature type="binding site" evidence="6">
    <location>
        <position position="308"/>
    </location>
    <ligand>
        <name>Mg(2+)</name>
        <dbReference type="ChEBI" id="CHEBI:18420"/>
        <label>1</label>
    </ligand>
</feature>
<keyword evidence="6" id="KW-0464">Manganese</keyword>
<dbReference type="InterPro" id="IPR036691">
    <property type="entry name" value="Endo/exonu/phosph_ase_sf"/>
</dbReference>
<accession>A0AAN6TE36</accession>
<feature type="binding site" evidence="6">
    <location>
        <position position="306"/>
    </location>
    <ligand>
        <name>Mg(2+)</name>
        <dbReference type="ChEBI" id="CHEBI:18420"/>
        <label>1</label>
    </ligand>
</feature>
<dbReference type="Proteomes" id="UP001302812">
    <property type="component" value="Unassembled WGS sequence"/>
</dbReference>
<dbReference type="GO" id="GO:0008311">
    <property type="term" value="F:double-stranded DNA 3'-5' DNA exonuclease activity"/>
    <property type="evidence" value="ECO:0007669"/>
    <property type="project" value="TreeGrafter"/>
</dbReference>
<dbReference type="GO" id="GO:0003906">
    <property type="term" value="F:DNA-(apurinic or apyrimidinic site) endonuclease activity"/>
    <property type="evidence" value="ECO:0007669"/>
    <property type="project" value="TreeGrafter"/>
</dbReference>
<feature type="region of interest" description="Disordered" evidence="8">
    <location>
        <begin position="223"/>
        <end position="244"/>
    </location>
</feature>
<name>A0AAN6TE36_9PEZI</name>
<dbReference type="Pfam" id="PF03372">
    <property type="entry name" value="Exo_endo_phos"/>
    <property type="match status" value="1"/>
</dbReference>
<gene>
    <name evidence="10" type="ORF">N656DRAFT_730943</name>
</gene>
<keyword evidence="3" id="KW-0378">Hydrolase</keyword>
<evidence type="ECO:0000256" key="2">
    <source>
        <dbReference type="ARBA" id="ARBA00022723"/>
    </source>
</evidence>
<dbReference type="SUPFAM" id="SSF56219">
    <property type="entry name" value="DNase I-like"/>
    <property type="match status" value="1"/>
</dbReference>
<evidence type="ECO:0000256" key="1">
    <source>
        <dbReference type="ARBA" id="ARBA00007092"/>
    </source>
</evidence>
<dbReference type="EMBL" id="MU853341">
    <property type="protein sequence ID" value="KAK4112635.1"/>
    <property type="molecule type" value="Genomic_DNA"/>
</dbReference>
<dbReference type="PANTHER" id="PTHR22748:SF14">
    <property type="entry name" value="ENDONUCLEASE_EXONUCLEASE_PHOSPHATASE DOMAIN-CONTAINING PROTEIN"/>
    <property type="match status" value="1"/>
</dbReference>
<dbReference type="GO" id="GO:0005634">
    <property type="term" value="C:nucleus"/>
    <property type="evidence" value="ECO:0007669"/>
    <property type="project" value="TreeGrafter"/>
</dbReference>
<feature type="domain" description="Endonuclease/exonuclease/phosphatase" evidence="9">
    <location>
        <begin position="43"/>
        <end position="429"/>
    </location>
</feature>
<comment type="caution">
    <text evidence="10">The sequence shown here is derived from an EMBL/GenBank/DDBJ whole genome shotgun (WGS) entry which is preliminary data.</text>
</comment>
<protein>
    <submittedName>
        <fullName evidence="10">DNase I-like protein</fullName>
    </submittedName>
</protein>
<dbReference type="RefSeq" id="XP_064670205.1">
    <property type="nucleotide sequence ID" value="XM_064812637.1"/>
</dbReference>
<feature type="active site" evidence="5">
    <location>
        <position position="255"/>
    </location>
</feature>
<dbReference type="Gene3D" id="3.60.10.10">
    <property type="entry name" value="Endonuclease/exonuclease/phosphatase"/>
    <property type="match status" value="1"/>
</dbReference>
<dbReference type="GO" id="GO:0008081">
    <property type="term" value="F:phosphoric diester hydrolase activity"/>
    <property type="evidence" value="ECO:0007669"/>
    <property type="project" value="TreeGrafter"/>
</dbReference>
<feature type="binding site" evidence="6">
    <location>
        <position position="45"/>
    </location>
    <ligand>
        <name>Mg(2+)</name>
        <dbReference type="ChEBI" id="CHEBI:18420"/>
        <label>1</label>
    </ligand>
</feature>
<evidence type="ECO:0000313" key="10">
    <source>
        <dbReference type="EMBL" id="KAK4112635.1"/>
    </source>
</evidence>
<comment type="similarity">
    <text evidence="1">Belongs to the DNA repair enzymes AP/ExoA family.</text>
</comment>
<dbReference type="AlphaFoldDB" id="A0AAN6TE36"/>
<feature type="compositionally biased region" description="Low complexity" evidence="8">
    <location>
        <begin position="58"/>
        <end position="68"/>
    </location>
</feature>
<dbReference type="PANTHER" id="PTHR22748">
    <property type="entry name" value="AP ENDONUCLEASE"/>
    <property type="match status" value="1"/>
</dbReference>
<evidence type="ECO:0000256" key="5">
    <source>
        <dbReference type="PIRSR" id="PIRSR604808-1"/>
    </source>
</evidence>
<dbReference type="GeneID" id="89936762"/>
<feature type="region of interest" description="Disordered" evidence="8">
    <location>
        <begin position="58"/>
        <end position="96"/>
    </location>
</feature>
<evidence type="ECO:0000259" key="9">
    <source>
        <dbReference type="Pfam" id="PF03372"/>
    </source>
</evidence>
<feature type="site" description="Important for catalytic activity" evidence="7">
    <location>
        <position position="398"/>
    </location>
</feature>